<dbReference type="GO" id="GO:0003700">
    <property type="term" value="F:DNA-binding transcription factor activity"/>
    <property type="evidence" value="ECO:0007669"/>
    <property type="project" value="InterPro"/>
</dbReference>
<dbReference type="PROSITE" id="PS50987">
    <property type="entry name" value="HTH_ARSR_2"/>
    <property type="match status" value="1"/>
</dbReference>
<dbReference type="AlphaFoldDB" id="A0A7Z0KB37"/>
<sequence>MSLGEHRPDRIGVDDALWDAVGDPTRRALLDLMLIGGPSSATRLSERMPVSRQAVAKHLSVLQRVGLVQARQEGRERQFSVDSEQLVRATAQLHEVGRRWDERLGRIKQIAEEIQRSRQS</sequence>
<dbReference type="InterPro" id="IPR036388">
    <property type="entry name" value="WH-like_DNA-bd_sf"/>
</dbReference>
<dbReference type="Gene3D" id="1.10.10.10">
    <property type="entry name" value="Winged helix-like DNA-binding domain superfamily/Winged helix DNA-binding domain"/>
    <property type="match status" value="1"/>
</dbReference>
<dbReference type="InterPro" id="IPR036390">
    <property type="entry name" value="WH_DNA-bd_sf"/>
</dbReference>
<evidence type="ECO:0000313" key="3">
    <source>
        <dbReference type="Proteomes" id="UP000535437"/>
    </source>
</evidence>
<reference evidence="2 3" key="1">
    <citation type="submission" date="2020-07" db="EMBL/GenBank/DDBJ databases">
        <title>Sequencing the genomes of 1000 actinobacteria strains.</title>
        <authorList>
            <person name="Klenk H.-P."/>
        </authorList>
    </citation>
    <scope>NUCLEOTIDE SEQUENCE [LARGE SCALE GENOMIC DNA]</scope>
    <source>
        <strain evidence="2 3">DSM 15475</strain>
    </source>
</reference>
<proteinExistence type="predicted"/>
<dbReference type="Pfam" id="PF12840">
    <property type="entry name" value="HTH_20"/>
    <property type="match status" value="1"/>
</dbReference>
<dbReference type="EMBL" id="JACCFY010000001">
    <property type="protein sequence ID" value="NYJ79548.1"/>
    <property type="molecule type" value="Genomic_DNA"/>
</dbReference>
<dbReference type="RefSeq" id="WP_179542749.1">
    <property type="nucleotide sequence ID" value="NZ_BAAALL010000007.1"/>
</dbReference>
<keyword evidence="3" id="KW-1185">Reference proteome</keyword>
<evidence type="ECO:0000313" key="2">
    <source>
        <dbReference type="EMBL" id="NYJ79548.1"/>
    </source>
</evidence>
<gene>
    <name evidence="2" type="ORF">HNR09_002959</name>
</gene>
<comment type="caution">
    <text evidence="2">The sequence shown here is derived from an EMBL/GenBank/DDBJ whole genome shotgun (WGS) entry which is preliminary data.</text>
</comment>
<dbReference type="InterPro" id="IPR001845">
    <property type="entry name" value="HTH_ArsR_DNA-bd_dom"/>
</dbReference>
<dbReference type="PANTHER" id="PTHR38600">
    <property type="entry name" value="TRANSCRIPTIONAL REGULATORY PROTEIN"/>
    <property type="match status" value="1"/>
</dbReference>
<dbReference type="PANTHER" id="PTHR38600:SF2">
    <property type="entry name" value="SLL0088 PROTEIN"/>
    <property type="match status" value="1"/>
</dbReference>
<dbReference type="SMART" id="SM00418">
    <property type="entry name" value="HTH_ARSR"/>
    <property type="match status" value="1"/>
</dbReference>
<name>A0A7Z0KB37_9MICC</name>
<dbReference type="SUPFAM" id="SSF46785">
    <property type="entry name" value="Winged helix' DNA-binding domain"/>
    <property type="match status" value="1"/>
</dbReference>
<protein>
    <submittedName>
        <fullName evidence="2">Putative transcriptional regulator</fullName>
    </submittedName>
</protein>
<evidence type="ECO:0000259" key="1">
    <source>
        <dbReference type="PROSITE" id="PS50987"/>
    </source>
</evidence>
<dbReference type="InterPro" id="IPR011991">
    <property type="entry name" value="ArsR-like_HTH"/>
</dbReference>
<dbReference type="CDD" id="cd00090">
    <property type="entry name" value="HTH_ARSR"/>
    <property type="match status" value="1"/>
</dbReference>
<dbReference type="Proteomes" id="UP000535437">
    <property type="component" value="Unassembled WGS sequence"/>
</dbReference>
<organism evidence="2 3">
    <name type="scientific">Nesterenkonia xinjiangensis</name>
    <dbReference type="NCBI Taxonomy" id="225327"/>
    <lineage>
        <taxon>Bacteria</taxon>
        <taxon>Bacillati</taxon>
        <taxon>Actinomycetota</taxon>
        <taxon>Actinomycetes</taxon>
        <taxon>Micrococcales</taxon>
        <taxon>Micrococcaceae</taxon>
        <taxon>Nesterenkonia</taxon>
    </lineage>
</organism>
<feature type="domain" description="HTH arsR-type" evidence="1">
    <location>
        <begin position="6"/>
        <end position="101"/>
    </location>
</feature>
<dbReference type="NCBIfam" id="NF033788">
    <property type="entry name" value="HTH_metalloreg"/>
    <property type="match status" value="1"/>
</dbReference>
<accession>A0A7Z0KB37</accession>
<dbReference type="PRINTS" id="PR00778">
    <property type="entry name" value="HTHARSR"/>
</dbReference>